<dbReference type="EMBL" id="JACVVK020000128">
    <property type="protein sequence ID" value="KAK7490318.1"/>
    <property type="molecule type" value="Genomic_DNA"/>
</dbReference>
<accession>A0ABD0KTL0</accession>
<evidence type="ECO:0000256" key="1">
    <source>
        <dbReference type="SAM" id="MobiDB-lite"/>
    </source>
</evidence>
<dbReference type="InterPro" id="IPR000210">
    <property type="entry name" value="BTB/POZ_dom"/>
</dbReference>
<gene>
    <name evidence="3" type="ORF">BaRGS_00018479</name>
</gene>
<comment type="caution">
    <text evidence="3">The sequence shown here is derived from an EMBL/GenBank/DDBJ whole genome shotgun (WGS) entry which is preliminary data.</text>
</comment>
<feature type="region of interest" description="Disordered" evidence="1">
    <location>
        <begin position="1"/>
        <end position="23"/>
    </location>
</feature>
<sequence>MSHNHRNHQQYESRNHHHDSREKTVLRLNVGGSFYTTTRPTFLRHPASLLARIATGHHQVPRDDRGYFVIDRDGMVFRHVLNYLRTDRLLLPDGFREVTLLREEAAYYELPGLVADLDGMLENRRKQLRRGGGRGSNNYGTRGNPGNRKISASVGDNLHLLQEEDDLDFFEDSWIGTD</sequence>
<dbReference type="InterPro" id="IPR011333">
    <property type="entry name" value="SKP1/BTB/POZ_sf"/>
</dbReference>
<feature type="region of interest" description="Disordered" evidence="1">
    <location>
        <begin position="128"/>
        <end position="148"/>
    </location>
</feature>
<reference evidence="3 4" key="1">
    <citation type="journal article" date="2023" name="Sci. Data">
        <title>Genome assembly of the Korean intertidal mud-creeper Batillaria attramentaria.</title>
        <authorList>
            <person name="Patra A.K."/>
            <person name="Ho P.T."/>
            <person name="Jun S."/>
            <person name="Lee S.J."/>
            <person name="Kim Y."/>
            <person name="Won Y.J."/>
        </authorList>
    </citation>
    <scope>NUCLEOTIDE SEQUENCE [LARGE SCALE GENOMIC DNA]</scope>
    <source>
        <strain evidence="3">Wonlab-2016</strain>
    </source>
</reference>
<name>A0ABD0KTL0_9CAEN</name>
<dbReference type="PANTHER" id="PTHR14499:SF136">
    <property type="entry name" value="GH08630P"/>
    <property type="match status" value="1"/>
</dbReference>
<evidence type="ECO:0000313" key="4">
    <source>
        <dbReference type="Proteomes" id="UP001519460"/>
    </source>
</evidence>
<dbReference type="Gene3D" id="3.30.710.10">
    <property type="entry name" value="Potassium Channel Kv1.1, Chain A"/>
    <property type="match status" value="1"/>
</dbReference>
<evidence type="ECO:0000313" key="3">
    <source>
        <dbReference type="EMBL" id="KAK7490318.1"/>
    </source>
</evidence>
<dbReference type="Proteomes" id="UP001519460">
    <property type="component" value="Unassembled WGS sequence"/>
</dbReference>
<dbReference type="Pfam" id="PF02214">
    <property type="entry name" value="BTB_2"/>
    <property type="match status" value="1"/>
</dbReference>
<proteinExistence type="predicted"/>
<dbReference type="InterPro" id="IPR003131">
    <property type="entry name" value="T1-type_BTB"/>
</dbReference>
<dbReference type="AlphaFoldDB" id="A0ABD0KTL0"/>
<feature type="domain" description="BTB" evidence="2">
    <location>
        <begin position="24"/>
        <end position="125"/>
    </location>
</feature>
<feature type="compositionally biased region" description="Basic and acidic residues" evidence="1">
    <location>
        <begin position="9"/>
        <end position="23"/>
    </location>
</feature>
<dbReference type="SMART" id="SM00225">
    <property type="entry name" value="BTB"/>
    <property type="match status" value="1"/>
</dbReference>
<evidence type="ECO:0000259" key="2">
    <source>
        <dbReference type="SMART" id="SM00225"/>
    </source>
</evidence>
<protein>
    <recommendedName>
        <fullName evidence="2">BTB domain-containing protein</fullName>
    </recommendedName>
</protein>
<dbReference type="PANTHER" id="PTHR14499">
    <property type="entry name" value="POTASSIUM CHANNEL TETRAMERIZATION DOMAIN-CONTAINING"/>
    <property type="match status" value="1"/>
</dbReference>
<organism evidence="3 4">
    <name type="scientific">Batillaria attramentaria</name>
    <dbReference type="NCBI Taxonomy" id="370345"/>
    <lineage>
        <taxon>Eukaryota</taxon>
        <taxon>Metazoa</taxon>
        <taxon>Spiralia</taxon>
        <taxon>Lophotrochozoa</taxon>
        <taxon>Mollusca</taxon>
        <taxon>Gastropoda</taxon>
        <taxon>Caenogastropoda</taxon>
        <taxon>Sorbeoconcha</taxon>
        <taxon>Cerithioidea</taxon>
        <taxon>Batillariidae</taxon>
        <taxon>Batillaria</taxon>
    </lineage>
</organism>
<dbReference type="SUPFAM" id="SSF54695">
    <property type="entry name" value="POZ domain"/>
    <property type="match status" value="1"/>
</dbReference>
<keyword evidence="4" id="KW-1185">Reference proteome</keyword>